<evidence type="ECO:0000256" key="1">
    <source>
        <dbReference type="SAM" id="MobiDB-lite"/>
    </source>
</evidence>
<dbReference type="Gene3D" id="3.90.550.20">
    <property type="match status" value="1"/>
</dbReference>
<feature type="region of interest" description="Disordered" evidence="1">
    <location>
        <begin position="51"/>
        <end position="96"/>
    </location>
</feature>
<sequence length="429" mass="49248">MIDHGRLSRVKKLQVFSIGAIFLIIIFSFSFISNVSLHSVASETKRNLQELQTHKARQPLKLTSSPEPHALKEENPEAYTEDHAVKEDSPEAYTEDHDHLVPPINVTAEERIAWFKKKLPEFKILQSTRFTQQFDGRVREFLRHKCKVRFFMTWISPTTSFMGQREFLAMESLFKSNPHGCLIVLSRSMDSVAGDRIFKPLRDRGFKIMAITPDLPFLFKNTPAESWLDDMKSGNKDPGEIPLAQNLSNLIRLAVLYQYGGVYLDTDFIVLKDFSGLRNSVGAQSTDVSGKWTRLNNAVLVFDRNHPLLYKFIKEFANTFDGNRWGHNGPYLVSRVVEKVRKTRGSRVTVLLPMAFYPVDWTKIAGFFTRPNDRAYSKWVEAKLLQLKRETYGVHLWNRQSSGLRIEEGSIIGRLISENCVICEPLNSS</sequence>
<protein>
    <recommendedName>
        <fullName evidence="3">Alpha 1,4-glycosyltransferase domain-containing protein</fullName>
    </recommendedName>
</protein>
<evidence type="ECO:0000313" key="4">
    <source>
        <dbReference type="EMBL" id="CAK9133879.1"/>
    </source>
</evidence>
<name>A0ABC8QMJ5_9AQUA</name>
<feature type="domain" description="Alpha 1,4-glycosyltransferase" evidence="3">
    <location>
        <begin position="302"/>
        <end position="423"/>
    </location>
</feature>
<dbReference type="SUPFAM" id="SSF53448">
    <property type="entry name" value="Nucleotide-diphospho-sugar transferases"/>
    <property type="match status" value="1"/>
</dbReference>
<dbReference type="EMBL" id="CAUOFW020000225">
    <property type="protein sequence ID" value="CAK9133879.1"/>
    <property type="molecule type" value="Genomic_DNA"/>
</dbReference>
<evidence type="ECO:0000256" key="2">
    <source>
        <dbReference type="SAM" id="Phobius"/>
    </source>
</evidence>
<accession>A0ABC8QMJ5</accession>
<dbReference type="InterPro" id="IPR007577">
    <property type="entry name" value="GlycoTrfase_DXD_sugar-bd_CS"/>
</dbReference>
<comment type="caution">
    <text evidence="4">The sequence shown here is derived from an EMBL/GenBank/DDBJ whole genome shotgun (WGS) entry which is preliminary data.</text>
</comment>
<evidence type="ECO:0000313" key="5">
    <source>
        <dbReference type="Proteomes" id="UP001642360"/>
    </source>
</evidence>
<keyword evidence="2" id="KW-0812">Transmembrane</keyword>
<keyword evidence="2" id="KW-1133">Transmembrane helix</keyword>
<keyword evidence="5" id="KW-1185">Reference proteome</keyword>
<proteinExistence type="predicted"/>
<dbReference type="Pfam" id="PF04572">
    <property type="entry name" value="Gb3_synth"/>
    <property type="match status" value="1"/>
</dbReference>
<dbReference type="InterPro" id="IPR029044">
    <property type="entry name" value="Nucleotide-diphossugar_trans"/>
</dbReference>
<feature type="compositionally biased region" description="Basic and acidic residues" evidence="1">
    <location>
        <begin position="69"/>
        <end position="96"/>
    </location>
</feature>
<reference evidence="4 5" key="1">
    <citation type="submission" date="2024-02" db="EMBL/GenBank/DDBJ databases">
        <authorList>
            <person name="Vignale AGUSTIN F."/>
            <person name="Sosa J E."/>
            <person name="Modenutti C."/>
        </authorList>
    </citation>
    <scope>NUCLEOTIDE SEQUENCE [LARGE SCALE GENOMIC DNA]</scope>
</reference>
<dbReference type="Proteomes" id="UP001642360">
    <property type="component" value="Unassembled WGS sequence"/>
</dbReference>
<feature type="transmembrane region" description="Helical" evidence="2">
    <location>
        <begin position="12"/>
        <end position="32"/>
    </location>
</feature>
<dbReference type="PANTHER" id="PTHR46781">
    <property type="entry name" value="ALPHA 1,4-GLYCOSYLTRANSFERASE FAMILY PROTEIN"/>
    <property type="match status" value="1"/>
</dbReference>
<dbReference type="InterPro" id="IPR007652">
    <property type="entry name" value="A1-4-GlycosylTfrase_dom"/>
</dbReference>
<gene>
    <name evidence="4" type="ORF">ILEXP_LOCUS806</name>
</gene>
<keyword evidence="2" id="KW-0472">Membrane</keyword>
<dbReference type="PANTHER" id="PTHR46781:SF2">
    <property type="entry name" value="ALPHA 1,4-GLYCOSYLTRANSFERASE FAMILY PROTEIN"/>
    <property type="match status" value="1"/>
</dbReference>
<dbReference type="InterPro" id="IPR044789">
    <property type="entry name" value="Put_A1-4-GlycosylTfrase_plant"/>
</dbReference>
<evidence type="ECO:0000259" key="3">
    <source>
        <dbReference type="Pfam" id="PF04572"/>
    </source>
</evidence>
<dbReference type="Pfam" id="PF04488">
    <property type="entry name" value="Gly_transf_sug"/>
    <property type="match status" value="1"/>
</dbReference>
<dbReference type="AlphaFoldDB" id="A0ABC8QMJ5"/>
<organism evidence="4 5">
    <name type="scientific">Ilex paraguariensis</name>
    <name type="common">yerba mate</name>
    <dbReference type="NCBI Taxonomy" id="185542"/>
    <lineage>
        <taxon>Eukaryota</taxon>
        <taxon>Viridiplantae</taxon>
        <taxon>Streptophyta</taxon>
        <taxon>Embryophyta</taxon>
        <taxon>Tracheophyta</taxon>
        <taxon>Spermatophyta</taxon>
        <taxon>Magnoliopsida</taxon>
        <taxon>eudicotyledons</taxon>
        <taxon>Gunneridae</taxon>
        <taxon>Pentapetalae</taxon>
        <taxon>asterids</taxon>
        <taxon>campanulids</taxon>
        <taxon>Aquifoliales</taxon>
        <taxon>Aquifoliaceae</taxon>
        <taxon>Ilex</taxon>
    </lineage>
</organism>